<reference evidence="2" key="1">
    <citation type="submission" date="2022-11" db="UniProtKB">
        <authorList>
            <consortium name="WormBaseParasite"/>
        </authorList>
    </citation>
    <scope>IDENTIFICATION</scope>
</reference>
<dbReference type="AlphaFoldDB" id="A0A915KMS7"/>
<proteinExistence type="predicted"/>
<keyword evidence="1" id="KW-1185">Reference proteome</keyword>
<sequence length="183" mass="21272">MDIDIASQKENNCTLSCLEEMDAAFNKTYNASSRSYWDDEKYDEKRLDKLCKARMFPEFQEAKQVFPCLNKLDQETTQKMCDPKCQIYKQALKKWETLRMTPEVVTDNFDELAAVFSKSCSYVKCEKDCSSPGIVNQCGNYGKLFMDSFWRTMLESLNNTTMIANMILNNSRLRGKSFPLCRN</sequence>
<evidence type="ECO:0000313" key="1">
    <source>
        <dbReference type="Proteomes" id="UP000887565"/>
    </source>
</evidence>
<name>A0A915KMS7_ROMCU</name>
<organism evidence="1 2">
    <name type="scientific">Romanomermis culicivorax</name>
    <name type="common">Nematode worm</name>
    <dbReference type="NCBI Taxonomy" id="13658"/>
    <lineage>
        <taxon>Eukaryota</taxon>
        <taxon>Metazoa</taxon>
        <taxon>Ecdysozoa</taxon>
        <taxon>Nematoda</taxon>
        <taxon>Enoplea</taxon>
        <taxon>Dorylaimia</taxon>
        <taxon>Mermithida</taxon>
        <taxon>Mermithoidea</taxon>
        <taxon>Mermithidae</taxon>
        <taxon>Romanomermis</taxon>
    </lineage>
</organism>
<dbReference type="Proteomes" id="UP000887565">
    <property type="component" value="Unplaced"/>
</dbReference>
<accession>A0A915KMS7</accession>
<dbReference type="WBParaSite" id="nRc.2.0.1.t40086-RA">
    <property type="protein sequence ID" value="nRc.2.0.1.t40086-RA"/>
    <property type="gene ID" value="nRc.2.0.1.g40086"/>
</dbReference>
<evidence type="ECO:0000313" key="2">
    <source>
        <dbReference type="WBParaSite" id="nRc.2.0.1.t40086-RA"/>
    </source>
</evidence>
<protein>
    <submittedName>
        <fullName evidence="2">Uncharacterized protein</fullName>
    </submittedName>
</protein>